<gene>
    <name evidence="1" type="ORF">ACS77_13890</name>
</gene>
<dbReference type="EMBL" id="LFQK01000024">
    <property type="protein sequence ID" value="KNH26786.1"/>
    <property type="molecule type" value="Genomic_DNA"/>
</dbReference>
<dbReference type="AlphaFoldDB" id="A0A0L1MEI5"/>
<name>A0A0L1MEI5_PSESX</name>
<accession>A0A0L1MEI5</accession>
<comment type="caution">
    <text evidence="1">The sequence shown here is derived from an EMBL/GenBank/DDBJ whole genome shotgun (WGS) entry which is preliminary data.</text>
</comment>
<evidence type="ECO:0000313" key="2">
    <source>
        <dbReference type="Proteomes" id="UP000036955"/>
    </source>
</evidence>
<proteinExistence type="predicted"/>
<organism evidence="1 2">
    <name type="scientific">Pseudomonas syringae</name>
    <dbReference type="NCBI Taxonomy" id="317"/>
    <lineage>
        <taxon>Bacteria</taxon>
        <taxon>Pseudomonadati</taxon>
        <taxon>Pseudomonadota</taxon>
        <taxon>Gammaproteobacteria</taxon>
        <taxon>Pseudomonadales</taxon>
        <taxon>Pseudomonadaceae</taxon>
        <taxon>Pseudomonas</taxon>
    </lineage>
</organism>
<dbReference type="Proteomes" id="UP000036955">
    <property type="component" value="Unassembled WGS sequence"/>
</dbReference>
<evidence type="ECO:0000313" key="1">
    <source>
        <dbReference type="EMBL" id="KNH26786.1"/>
    </source>
</evidence>
<dbReference type="PATRIC" id="fig|317.197.peg.2134"/>
<protein>
    <submittedName>
        <fullName evidence="1">Uncharacterized protein</fullName>
    </submittedName>
</protein>
<reference evidence="1 2" key="1">
    <citation type="submission" date="2015-06" db="EMBL/GenBank/DDBJ databases">
        <authorList>
            <person name="Hoefler B.C."/>
            <person name="Straight P.D."/>
        </authorList>
    </citation>
    <scope>NUCLEOTIDE SEQUENCE [LARGE SCALE GENOMIC DNA]</scope>
    <source>
        <strain evidence="1 2">Riq4</strain>
    </source>
</reference>
<sequence length="79" mass="8674">MSVSLIDEFQRYTEQTFVAVSGSKFRQLYRGDVIAGKPRSHRIQVITVGAGLPAKAVSPAPYFQQTETKMPGAMPGIFL</sequence>